<dbReference type="InterPro" id="IPR001736">
    <property type="entry name" value="PLipase_D/transphosphatidylase"/>
</dbReference>
<dbReference type="Gene3D" id="3.40.50.300">
    <property type="entry name" value="P-loop containing nucleotide triphosphate hydrolases"/>
    <property type="match status" value="2"/>
</dbReference>
<dbReference type="PROSITE" id="PS51194">
    <property type="entry name" value="HELICASE_CTER"/>
    <property type="match status" value="1"/>
</dbReference>
<dbReference type="Pfam" id="PF13091">
    <property type="entry name" value="PLDc_2"/>
    <property type="match status" value="1"/>
</dbReference>
<evidence type="ECO:0000259" key="2">
    <source>
        <dbReference type="PROSITE" id="PS51192"/>
    </source>
</evidence>
<dbReference type="SUPFAM" id="SSF56024">
    <property type="entry name" value="Phospholipase D/nuclease"/>
    <property type="match status" value="1"/>
</dbReference>
<dbReference type="EMBL" id="UGGU01000003">
    <property type="protein sequence ID" value="STO31221.1"/>
    <property type="molecule type" value="Genomic_DNA"/>
</dbReference>
<dbReference type="PANTHER" id="PTHR47396:SF1">
    <property type="entry name" value="ATP-DEPENDENT HELICASE IRC3-RELATED"/>
    <property type="match status" value="1"/>
</dbReference>
<name>A0A377GXD5_9FUSO</name>
<dbReference type="PROSITE" id="PS50035">
    <property type="entry name" value="PLD"/>
    <property type="match status" value="1"/>
</dbReference>
<evidence type="ECO:0000259" key="3">
    <source>
        <dbReference type="PROSITE" id="PS51194"/>
    </source>
</evidence>
<organism evidence="4 5">
    <name type="scientific">Fusobacterium necrogenes</name>
    <dbReference type="NCBI Taxonomy" id="858"/>
    <lineage>
        <taxon>Bacteria</taxon>
        <taxon>Fusobacteriati</taxon>
        <taxon>Fusobacteriota</taxon>
        <taxon>Fusobacteriia</taxon>
        <taxon>Fusobacteriales</taxon>
        <taxon>Fusobacteriaceae</taxon>
        <taxon>Fusobacterium</taxon>
    </lineage>
</organism>
<proteinExistence type="predicted"/>
<dbReference type="Pfam" id="PF00271">
    <property type="entry name" value="Helicase_C"/>
    <property type="match status" value="1"/>
</dbReference>
<dbReference type="InterPro" id="IPR014001">
    <property type="entry name" value="Helicase_ATP-bd"/>
</dbReference>
<dbReference type="PROSITE" id="PS51192">
    <property type="entry name" value="HELICASE_ATP_BIND_1"/>
    <property type="match status" value="1"/>
</dbReference>
<dbReference type="InterPro" id="IPR027417">
    <property type="entry name" value="P-loop_NTPase"/>
</dbReference>
<dbReference type="GO" id="GO:0005829">
    <property type="term" value="C:cytosol"/>
    <property type="evidence" value="ECO:0007669"/>
    <property type="project" value="TreeGrafter"/>
</dbReference>
<dbReference type="SMART" id="SM00487">
    <property type="entry name" value="DEXDc"/>
    <property type="match status" value="1"/>
</dbReference>
<dbReference type="Pfam" id="PF04851">
    <property type="entry name" value="ResIII"/>
    <property type="match status" value="1"/>
</dbReference>
<dbReference type="InterPro" id="IPR006935">
    <property type="entry name" value="Helicase/UvrB_N"/>
</dbReference>
<feature type="domain" description="Helicase ATP-binding" evidence="2">
    <location>
        <begin position="203"/>
        <end position="354"/>
    </location>
</feature>
<dbReference type="GO" id="GO:0003677">
    <property type="term" value="F:DNA binding"/>
    <property type="evidence" value="ECO:0007669"/>
    <property type="project" value="InterPro"/>
</dbReference>
<keyword evidence="5" id="KW-1185">Reference proteome</keyword>
<reference evidence="4 5" key="1">
    <citation type="submission" date="2018-06" db="EMBL/GenBank/DDBJ databases">
        <authorList>
            <consortium name="Pathogen Informatics"/>
            <person name="Doyle S."/>
        </authorList>
    </citation>
    <scope>NUCLEOTIDE SEQUENCE [LARGE SCALE GENOMIC DNA]</scope>
    <source>
        <strain evidence="4 5">NCTC10723</strain>
    </source>
</reference>
<gene>
    <name evidence="4" type="ORF">NCTC10723_00666</name>
</gene>
<dbReference type="AlphaFoldDB" id="A0A377GXD5"/>
<evidence type="ECO:0000259" key="1">
    <source>
        <dbReference type="PROSITE" id="PS50035"/>
    </source>
</evidence>
<dbReference type="GO" id="GO:0006793">
    <property type="term" value="P:phosphorus metabolic process"/>
    <property type="evidence" value="ECO:0007669"/>
    <property type="project" value="UniProtKB-ARBA"/>
</dbReference>
<dbReference type="PANTHER" id="PTHR47396">
    <property type="entry name" value="TYPE I RESTRICTION ENZYME ECOKI R PROTEIN"/>
    <property type="match status" value="1"/>
</dbReference>
<dbReference type="InterPro" id="IPR050742">
    <property type="entry name" value="Helicase_Restrict-Modif_Enz"/>
</dbReference>
<feature type="domain" description="Helicase C-terminal" evidence="3">
    <location>
        <begin position="408"/>
        <end position="596"/>
    </location>
</feature>
<dbReference type="InterPro" id="IPR025202">
    <property type="entry name" value="PLD-like_dom"/>
</dbReference>
<feature type="domain" description="PLD phosphodiesterase" evidence="1">
    <location>
        <begin position="89"/>
        <end position="119"/>
    </location>
</feature>
<dbReference type="CDD" id="cd18032">
    <property type="entry name" value="DEXHc_RE_I_III_res"/>
    <property type="match status" value="1"/>
</dbReference>
<dbReference type="InterPro" id="IPR001650">
    <property type="entry name" value="Helicase_C-like"/>
</dbReference>
<dbReference type="GO" id="GO:0005524">
    <property type="term" value="F:ATP binding"/>
    <property type="evidence" value="ECO:0007669"/>
    <property type="project" value="InterPro"/>
</dbReference>
<dbReference type="Gene3D" id="3.30.870.10">
    <property type="entry name" value="Endonuclease Chain A"/>
    <property type="match status" value="1"/>
</dbReference>
<dbReference type="SMART" id="SM00490">
    <property type="entry name" value="HELICc"/>
    <property type="match status" value="1"/>
</dbReference>
<dbReference type="Proteomes" id="UP000255328">
    <property type="component" value="Unassembled WGS sequence"/>
</dbReference>
<dbReference type="SUPFAM" id="SSF52540">
    <property type="entry name" value="P-loop containing nucleoside triphosphate hydrolases"/>
    <property type="match status" value="1"/>
</dbReference>
<evidence type="ECO:0000313" key="4">
    <source>
        <dbReference type="EMBL" id="STO31221.1"/>
    </source>
</evidence>
<evidence type="ECO:0000313" key="5">
    <source>
        <dbReference type="Proteomes" id="UP000255328"/>
    </source>
</evidence>
<dbReference type="CDD" id="cd18799">
    <property type="entry name" value="SF2_C_EcoAI-like"/>
    <property type="match status" value="1"/>
</dbReference>
<accession>A0A377GXD5</accession>
<sequence length="785" mass="93269">MKNYGLISNNRINMYDSLRKSIVESDEIIMNVSFIRDSGMRLLIKDLKEAKEQGKKIKILTSDYMKVTEPNALYRLLEIGGVKIFDNPLNKSFHPKTYIFKKKDNFEIYVGSSNISYSALISGVEWNYHFLSGENEDVKEILEEFSELYENNSFDLSLEWLREYEKRYRKSEYGEIFDDKEKIKNEIIEPIKFQIPALYELSKTREEGYKKAMIVVGTGLGKTYLAVFDSMNFKRVLFIAHRDEILRGARKSFESVYKNERTYGYFNGLEKDSEKDIVFASISTLSRDEYLKDSWFKRDSFDYIVVDEFHHSSSKSYLKVLEYFEPKFLLGLTATPDRADNGDIYKLCDYNIAYECDFRVGINNGWLVPFEYFGIYDDIDYSLIPWRSGKYDLTELENALIVEKRVELVYKKYMEFRKNFTVGFCAGVRHCQIMNDYFKKQKIKSEIIIGETPISKRQEIIEKFKNGEIEVIFTVDIFNEGVDIPCIDTLLFLRPTSSYTIFIQQLGRGLRTFERKDKLRVLDFVGNYKGAELKPLFLTGNYKRGKGIINTTDKEFILPEGCRAEFSFKLIEHFESFKRKNIRQEELVKEDYKALIENLEKIPTLMETYTFGEVPVHMYIKVFKSWYNFQKEMEVLTTEQNLYSNKAIDFLNFLETTSMTKSYKMPLFLSLLDDLSQSKTLTEIGEYFRKFYQSEEHRKDLNNKKHQDWENWSNKKFEKLAEDNPIKYLTENGKNIEFFVYEDKKFTLNLELFNEFRENKSLLAEVRERIEYRVINYFSRKYMED</sequence>
<protein>
    <submittedName>
        <fullName evidence="4">Type I restriction enzyme EcoKI subunit R</fullName>
    </submittedName>
</protein>
<dbReference type="GO" id="GO:0016787">
    <property type="term" value="F:hydrolase activity"/>
    <property type="evidence" value="ECO:0007669"/>
    <property type="project" value="InterPro"/>
</dbReference>